<keyword evidence="2" id="KW-1185">Reference proteome</keyword>
<dbReference type="AlphaFoldDB" id="A0AAN9MWM1"/>
<dbReference type="EMBL" id="JAYMYQ010000001">
    <property type="protein sequence ID" value="KAK7362007.1"/>
    <property type="molecule type" value="Genomic_DNA"/>
</dbReference>
<evidence type="ECO:0000313" key="2">
    <source>
        <dbReference type="Proteomes" id="UP001367508"/>
    </source>
</evidence>
<accession>A0AAN9MWM1</accession>
<gene>
    <name evidence="1" type="ORF">VNO77_04104</name>
</gene>
<reference evidence="1 2" key="1">
    <citation type="submission" date="2024-01" db="EMBL/GenBank/DDBJ databases">
        <title>The genomes of 5 underutilized Papilionoideae crops provide insights into root nodulation and disease resistanc.</title>
        <authorList>
            <person name="Jiang F."/>
        </authorList>
    </citation>
    <scope>NUCLEOTIDE SEQUENCE [LARGE SCALE GENOMIC DNA]</scope>
    <source>
        <strain evidence="1">LVBAO_FW01</strain>
        <tissue evidence="1">Leaves</tissue>
    </source>
</reference>
<dbReference type="Proteomes" id="UP001367508">
    <property type="component" value="Unassembled WGS sequence"/>
</dbReference>
<protein>
    <submittedName>
        <fullName evidence="1">Uncharacterized protein</fullName>
    </submittedName>
</protein>
<comment type="caution">
    <text evidence="1">The sequence shown here is derived from an EMBL/GenBank/DDBJ whole genome shotgun (WGS) entry which is preliminary data.</text>
</comment>
<evidence type="ECO:0000313" key="1">
    <source>
        <dbReference type="EMBL" id="KAK7362007.1"/>
    </source>
</evidence>
<sequence>MIDLVDPMVLPGGASIRVLFEMIFTSQGNPLTPLMFLMVVEGMKKIQYLRRKLWSSLVMASVKDMITTMVKSVRKQNNIVSTKGEQLFTVTKEEWCYSWWSRGRTMTSVVELEVTRFGEKR</sequence>
<name>A0AAN9MWM1_CANGL</name>
<organism evidence="1 2">
    <name type="scientific">Canavalia gladiata</name>
    <name type="common">Sword bean</name>
    <name type="synonym">Dolichos gladiatus</name>
    <dbReference type="NCBI Taxonomy" id="3824"/>
    <lineage>
        <taxon>Eukaryota</taxon>
        <taxon>Viridiplantae</taxon>
        <taxon>Streptophyta</taxon>
        <taxon>Embryophyta</taxon>
        <taxon>Tracheophyta</taxon>
        <taxon>Spermatophyta</taxon>
        <taxon>Magnoliopsida</taxon>
        <taxon>eudicotyledons</taxon>
        <taxon>Gunneridae</taxon>
        <taxon>Pentapetalae</taxon>
        <taxon>rosids</taxon>
        <taxon>fabids</taxon>
        <taxon>Fabales</taxon>
        <taxon>Fabaceae</taxon>
        <taxon>Papilionoideae</taxon>
        <taxon>50 kb inversion clade</taxon>
        <taxon>NPAAA clade</taxon>
        <taxon>indigoferoid/millettioid clade</taxon>
        <taxon>Phaseoleae</taxon>
        <taxon>Canavalia</taxon>
    </lineage>
</organism>
<proteinExistence type="predicted"/>